<evidence type="ECO:0000259" key="5">
    <source>
        <dbReference type="PROSITE" id="PS51063"/>
    </source>
</evidence>
<dbReference type="SUPFAM" id="SSF46785">
    <property type="entry name" value="Winged helix' DNA-binding domain"/>
    <property type="match status" value="1"/>
</dbReference>
<dbReference type="InterPro" id="IPR000595">
    <property type="entry name" value="cNMP-bd_dom"/>
</dbReference>
<evidence type="ECO:0000256" key="1">
    <source>
        <dbReference type="ARBA" id="ARBA00023015"/>
    </source>
</evidence>
<dbReference type="InterPro" id="IPR012318">
    <property type="entry name" value="HTH_CRP"/>
</dbReference>
<dbReference type="InterPro" id="IPR018490">
    <property type="entry name" value="cNMP-bd_dom_sf"/>
</dbReference>
<protein>
    <submittedName>
        <fullName evidence="6">Cyclic nucleotide-binding domain-containing protein</fullName>
    </submittedName>
</protein>
<proteinExistence type="predicted"/>
<dbReference type="PROSITE" id="PS51063">
    <property type="entry name" value="HTH_CRP_2"/>
    <property type="match status" value="1"/>
</dbReference>
<dbReference type="PANTHER" id="PTHR24567">
    <property type="entry name" value="CRP FAMILY TRANSCRIPTIONAL REGULATORY PROTEIN"/>
    <property type="match status" value="1"/>
</dbReference>
<dbReference type="InterPro" id="IPR050397">
    <property type="entry name" value="Env_Response_Regulators"/>
</dbReference>
<evidence type="ECO:0000313" key="6">
    <source>
        <dbReference type="EMBL" id="MFB9233383.1"/>
    </source>
</evidence>
<gene>
    <name evidence="6" type="ORF">ACFFUT_16445</name>
</gene>
<dbReference type="InterPro" id="IPR036388">
    <property type="entry name" value="WH-like_DNA-bd_sf"/>
</dbReference>
<feature type="domain" description="Cyclic nucleotide-binding" evidence="4">
    <location>
        <begin position="14"/>
        <end position="81"/>
    </location>
</feature>
<reference evidence="6 7" key="1">
    <citation type="submission" date="2024-09" db="EMBL/GenBank/DDBJ databases">
        <authorList>
            <person name="Sun Q."/>
            <person name="Mori K."/>
        </authorList>
    </citation>
    <scope>NUCLEOTIDE SEQUENCE [LARGE SCALE GENOMIC DNA]</scope>
    <source>
        <strain evidence="6 7">CECT 8726</strain>
    </source>
</reference>
<dbReference type="RefSeq" id="WP_213888302.1">
    <property type="nucleotide sequence ID" value="NZ_JAGFNU010000003.1"/>
</dbReference>
<dbReference type="Proteomes" id="UP001589683">
    <property type="component" value="Unassembled WGS sequence"/>
</dbReference>
<dbReference type="EMBL" id="JBHMEA010000049">
    <property type="protein sequence ID" value="MFB9233383.1"/>
    <property type="molecule type" value="Genomic_DNA"/>
</dbReference>
<evidence type="ECO:0000313" key="7">
    <source>
        <dbReference type="Proteomes" id="UP001589683"/>
    </source>
</evidence>
<name>A0ABV5JIU7_9RHOB</name>
<dbReference type="SUPFAM" id="SSF51206">
    <property type="entry name" value="cAMP-binding domain-like"/>
    <property type="match status" value="1"/>
</dbReference>
<comment type="caution">
    <text evidence="6">The sequence shown here is derived from an EMBL/GenBank/DDBJ whole genome shotgun (WGS) entry which is preliminary data.</text>
</comment>
<dbReference type="InterPro" id="IPR014710">
    <property type="entry name" value="RmlC-like_jellyroll"/>
</dbReference>
<sequence length="232" mass="25815">MRPEEQPVIRSLPLFQQMTEDNFDRLMRGAYVQSFPPQVELITEGDPCDFLHIVVDGEVELVATWCGRETTMGIVRPVSTFILAAAVKDAVCLMSARTLEKTRLVLLPAIDVREVFEIDNGFSRAVVTELAVAYRGVIRNTKNLKLRSSLERLANYLLSQKNLAGGAKSFELVMEKRRLASLLGMTPENLSRAIKALRPYGVKVDGNCIEIVDSSDLERLAKPTHLIDGNGI</sequence>
<dbReference type="CDD" id="cd00038">
    <property type="entry name" value="CAP_ED"/>
    <property type="match status" value="1"/>
</dbReference>
<dbReference type="PANTHER" id="PTHR24567:SF26">
    <property type="entry name" value="REGULATORY PROTEIN YEIL"/>
    <property type="match status" value="1"/>
</dbReference>
<accession>A0ABV5JIU7</accession>
<dbReference type="Gene3D" id="1.10.10.10">
    <property type="entry name" value="Winged helix-like DNA-binding domain superfamily/Winged helix DNA-binding domain"/>
    <property type="match status" value="1"/>
</dbReference>
<keyword evidence="2" id="KW-0238">DNA-binding</keyword>
<keyword evidence="3" id="KW-0804">Transcription</keyword>
<evidence type="ECO:0000256" key="2">
    <source>
        <dbReference type="ARBA" id="ARBA00023125"/>
    </source>
</evidence>
<dbReference type="PROSITE" id="PS50042">
    <property type="entry name" value="CNMP_BINDING_3"/>
    <property type="match status" value="1"/>
</dbReference>
<evidence type="ECO:0000256" key="3">
    <source>
        <dbReference type="ARBA" id="ARBA00023163"/>
    </source>
</evidence>
<organism evidence="6 7">
    <name type="scientific">Pseudohalocynthiibacter aestuariivivens</name>
    <dbReference type="NCBI Taxonomy" id="1591409"/>
    <lineage>
        <taxon>Bacteria</taxon>
        <taxon>Pseudomonadati</taxon>
        <taxon>Pseudomonadota</taxon>
        <taxon>Alphaproteobacteria</taxon>
        <taxon>Rhodobacterales</taxon>
        <taxon>Paracoccaceae</taxon>
        <taxon>Pseudohalocynthiibacter</taxon>
    </lineage>
</organism>
<dbReference type="NCBIfam" id="NF006901">
    <property type="entry name" value="PRK09392.1"/>
    <property type="match status" value="1"/>
</dbReference>
<dbReference type="Gene3D" id="2.60.120.10">
    <property type="entry name" value="Jelly Rolls"/>
    <property type="match status" value="1"/>
</dbReference>
<evidence type="ECO:0000259" key="4">
    <source>
        <dbReference type="PROSITE" id="PS50042"/>
    </source>
</evidence>
<dbReference type="InterPro" id="IPR036390">
    <property type="entry name" value="WH_DNA-bd_sf"/>
</dbReference>
<feature type="domain" description="HTH crp-type" evidence="5">
    <location>
        <begin position="147"/>
        <end position="215"/>
    </location>
</feature>
<keyword evidence="7" id="KW-1185">Reference proteome</keyword>
<dbReference type="Pfam" id="PF00027">
    <property type="entry name" value="cNMP_binding"/>
    <property type="match status" value="1"/>
</dbReference>
<dbReference type="Pfam" id="PF13545">
    <property type="entry name" value="HTH_Crp_2"/>
    <property type="match status" value="1"/>
</dbReference>
<keyword evidence="1" id="KW-0805">Transcription regulation</keyword>